<dbReference type="RefSeq" id="WP_187028493.1">
    <property type="nucleotide sequence ID" value="NZ_AP023421.1"/>
</dbReference>
<evidence type="ECO:0000313" key="2">
    <source>
        <dbReference type="EMBL" id="BCK85818.1"/>
    </source>
</evidence>
<dbReference type="InterPro" id="IPR024232">
    <property type="entry name" value="SpoIIIAH"/>
</dbReference>
<name>A0A830UBA3_9FIRM</name>
<evidence type="ECO:0000256" key="1">
    <source>
        <dbReference type="SAM" id="MobiDB-lite"/>
    </source>
</evidence>
<dbReference type="Gene3D" id="1.10.287.4300">
    <property type="entry name" value="Stage III sporulation protein AH-like"/>
    <property type="match status" value="1"/>
</dbReference>
<gene>
    <name evidence="2" type="ORF">MM59RIKEN_31370</name>
</gene>
<accession>A0A830UBA3</accession>
<keyword evidence="3" id="KW-1185">Reference proteome</keyword>
<keyword evidence="2" id="KW-0614">Plasmid</keyword>
<evidence type="ECO:0000313" key="3">
    <source>
        <dbReference type="Proteomes" id="UP000679848"/>
    </source>
</evidence>
<geneLocation type="plasmid" evidence="2 3">
    <name>pMM59_01</name>
</geneLocation>
<sequence length="193" mass="20155">MSTRWKRNTVVATMAVLVCAAVALNWRYSGETAVQGGQDSDTKILGEATLVSGQDGEQEGSEENSSLPDETGVYTGSDYFASARLTRQQARDNAISLLQEAAAQEGADTATANEASEGIQVLASYTLKEAQIENLVTAKGYTDCVAFMGDESISVVVATQTGELTAEDVAKITDIAMAETGLAASGIKIMAAN</sequence>
<evidence type="ECO:0008006" key="4">
    <source>
        <dbReference type="Google" id="ProtNLM"/>
    </source>
</evidence>
<reference evidence="2" key="1">
    <citation type="submission" date="2020-09" db="EMBL/GenBank/DDBJ databases">
        <title>New species isolated from human feces.</title>
        <authorList>
            <person name="Kitahara M."/>
            <person name="Shigeno Y."/>
            <person name="Shime M."/>
            <person name="Matsumoto Y."/>
            <person name="Nakamura S."/>
            <person name="Motooka D."/>
            <person name="Fukuoka S."/>
            <person name="Nishikawa H."/>
            <person name="Benno Y."/>
        </authorList>
    </citation>
    <scope>NUCLEOTIDE SEQUENCE</scope>
    <source>
        <strain evidence="2">MM59</strain>
        <plasmid evidence="2">pMM59_01</plasmid>
    </source>
</reference>
<dbReference type="EMBL" id="AP023421">
    <property type="protein sequence ID" value="BCK85818.1"/>
    <property type="molecule type" value="Genomic_DNA"/>
</dbReference>
<dbReference type="InterPro" id="IPR038503">
    <property type="entry name" value="SpoIIIAH_sf"/>
</dbReference>
<dbReference type="Pfam" id="PF12685">
    <property type="entry name" value="SpoIIIAH"/>
    <property type="match status" value="1"/>
</dbReference>
<dbReference type="AlphaFoldDB" id="A0A830UBA3"/>
<protein>
    <recommendedName>
        <fullName evidence="4">SpoIIIAH-like family protein</fullName>
    </recommendedName>
</protein>
<organism evidence="2 3">
    <name type="scientific">Pusillibacter faecalis</name>
    <dbReference type="NCBI Taxonomy" id="2714358"/>
    <lineage>
        <taxon>Bacteria</taxon>
        <taxon>Bacillati</taxon>
        <taxon>Bacillota</taxon>
        <taxon>Clostridia</taxon>
        <taxon>Eubacteriales</taxon>
        <taxon>Oscillospiraceae</taxon>
        <taxon>Pusillibacter</taxon>
    </lineage>
</organism>
<dbReference type="Proteomes" id="UP000679848">
    <property type="component" value="Plasmid pMM59_01"/>
</dbReference>
<feature type="region of interest" description="Disordered" evidence="1">
    <location>
        <begin position="52"/>
        <end position="72"/>
    </location>
</feature>
<proteinExistence type="predicted"/>
<dbReference type="KEGG" id="pfaa:MM59RIKEN_31370"/>